<feature type="transmembrane region" description="Helical" evidence="1">
    <location>
        <begin position="122"/>
        <end position="143"/>
    </location>
</feature>
<dbReference type="SUPFAM" id="SSF81324">
    <property type="entry name" value="Voltage-gated potassium channels"/>
    <property type="match status" value="1"/>
</dbReference>
<dbReference type="GO" id="GO:0034220">
    <property type="term" value="P:monoatomic ion transmembrane transport"/>
    <property type="evidence" value="ECO:0007669"/>
    <property type="project" value="UniProtKB-KW"/>
</dbReference>
<feature type="transmembrane region" description="Helical" evidence="1">
    <location>
        <begin position="12"/>
        <end position="31"/>
    </location>
</feature>
<sequence length="226" mass="24970">MTWLRRFRPRGHPSAILLVVQLLCVVLYPFIEDTDYGRTALNAVGVFVLVLTIRTVEKTPGPTWISVALAIPVIGLLGMQSLGHMEALLPWSAGLEAIFYFYAAISLIAYMMHDDQVTADELFAAAATFTLLIWAFTHLYVMIQALQPTAYSEIGTLRSWSDLNHLSFALLTGTGMGNVVAVSKHARSVASIEMMTGLMYLATVVTRLIGFTMHPSRRKPPSHTED</sequence>
<dbReference type="RefSeq" id="WP_135206345.1">
    <property type="nucleotide sequence ID" value="NZ_SPVF01000084.1"/>
</dbReference>
<dbReference type="EMBL" id="SPVF01000084">
    <property type="protein sequence ID" value="TFW24516.1"/>
    <property type="molecule type" value="Genomic_DNA"/>
</dbReference>
<comment type="caution">
    <text evidence="2">The sequence shown here is derived from an EMBL/GenBank/DDBJ whole genome shotgun (WGS) entry which is preliminary data.</text>
</comment>
<keyword evidence="1" id="KW-1133">Transmembrane helix</keyword>
<dbReference type="AlphaFoldDB" id="A0A4Y9SHN6"/>
<dbReference type="OrthoDB" id="4837979at2"/>
<keyword evidence="1" id="KW-0812">Transmembrane</keyword>
<dbReference type="Proteomes" id="UP000298438">
    <property type="component" value="Unassembled WGS sequence"/>
</dbReference>
<keyword evidence="1" id="KW-0472">Membrane</keyword>
<feature type="transmembrane region" description="Helical" evidence="1">
    <location>
        <begin position="63"/>
        <end position="82"/>
    </location>
</feature>
<feature type="transmembrane region" description="Helical" evidence="1">
    <location>
        <begin position="37"/>
        <end position="56"/>
    </location>
</feature>
<proteinExistence type="predicted"/>
<feature type="transmembrane region" description="Helical" evidence="1">
    <location>
        <begin position="163"/>
        <end position="182"/>
    </location>
</feature>
<protein>
    <submittedName>
        <fullName evidence="2">Two pore domain potassium channel family protein</fullName>
    </submittedName>
</protein>
<keyword evidence="2" id="KW-0813">Transport</keyword>
<organism evidence="2 3">
    <name type="scientific">Zemynaea arenosa</name>
    <dbReference type="NCBI Taxonomy" id="2561931"/>
    <lineage>
        <taxon>Bacteria</taxon>
        <taxon>Pseudomonadati</taxon>
        <taxon>Pseudomonadota</taxon>
        <taxon>Betaproteobacteria</taxon>
        <taxon>Burkholderiales</taxon>
        <taxon>Oxalobacteraceae</taxon>
        <taxon>Telluria group</taxon>
        <taxon>Zemynaea</taxon>
    </lineage>
</organism>
<keyword evidence="3" id="KW-1185">Reference proteome</keyword>
<name>A0A4Y9SHN6_9BURK</name>
<keyword evidence="2" id="KW-0407">Ion channel</keyword>
<evidence type="ECO:0000313" key="3">
    <source>
        <dbReference type="Proteomes" id="UP000298438"/>
    </source>
</evidence>
<feature type="transmembrane region" description="Helical" evidence="1">
    <location>
        <begin position="88"/>
        <end position="110"/>
    </location>
</feature>
<evidence type="ECO:0000256" key="1">
    <source>
        <dbReference type="SAM" id="Phobius"/>
    </source>
</evidence>
<gene>
    <name evidence="2" type="ORF">E4L96_06185</name>
</gene>
<reference evidence="2 3" key="1">
    <citation type="submission" date="2019-03" db="EMBL/GenBank/DDBJ databases">
        <title>Draft Genome Sequence of Massilia arenosa sp. nov., a Novel Massilia Species Isolated from a Sandy-loam Maize Soil.</title>
        <authorList>
            <person name="Raths R."/>
            <person name="Peta V."/>
            <person name="Bucking H."/>
        </authorList>
    </citation>
    <scope>NUCLEOTIDE SEQUENCE [LARGE SCALE GENOMIC DNA]</scope>
    <source>
        <strain evidence="2 3">MC02</strain>
    </source>
</reference>
<dbReference type="Gene3D" id="1.10.287.70">
    <property type="match status" value="1"/>
</dbReference>
<accession>A0A4Y9SHN6</accession>
<feature type="transmembrane region" description="Helical" evidence="1">
    <location>
        <begin position="194"/>
        <end position="213"/>
    </location>
</feature>
<keyword evidence="2" id="KW-0406">Ion transport</keyword>
<evidence type="ECO:0000313" key="2">
    <source>
        <dbReference type="EMBL" id="TFW24516.1"/>
    </source>
</evidence>